<keyword evidence="2" id="KW-1185">Reference proteome</keyword>
<sequence>MEKTNIVAYGPHRRANLADIWRRRDLPRDGKARCWCRCPVAPGSSDGAAPRRIP</sequence>
<dbReference type="GO" id="GO:0016787">
    <property type="term" value="F:hydrolase activity"/>
    <property type="evidence" value="ECO:0007669"/>
    <property type="project" value="UniProtKB-KW"/>
</dbReference>
<name>A0ABN0R0V0_MYCUL</name>
<proteinExistence type="predicted"/>
<evidence type="ECO:0000313" key="1">
    <source>
        <dbReference type="EMBL" id="EUA90659.1"/>
    </source>
</evidence>
<comment type="caution">
    <text evidence="1">The sequence shown here is derived from an EMBL/GenBank/DDBJ whole genome shotgun (WGS) entry which is preliminary data.</text>
</comment>
<dbReference type="EMBL" id="JAOL01000100">
    <property type="protein sequence ID" value="EUA90659.1"/>
    <property type="molecule type" value="Genomic_DNA"/>
</dbReference>
<evidence type="ECO:0000313" key="2">
    <source>
        <dbReference type="Proteomes" id="UP000020681"/>
    </source>
</evidence>
<keyword evidence="1" id="KW-0378">Hydrolase</keyword>
<dbReference type="EC" id="3.4.-.-" evidence="1"/>
<accession>A0ABN0R0V0</accession>
<protein>
    <submittedName>
        <fullName evidence="1">Carboxylesterase domain protein</fullName>
        <ecNumber evidence="1">3.4.-.-</ecNumber>
    </submittedName>
</protein>
<gene>
    <name evidence="1" type="primary">lipO</name>
    <name evidence="1" type="ORF">I551_2865</name>
</gene>
<reference evidence="1 2" key="1">
    <citation type="submission" date="2014-01" db="EMBL/GenBank/DDBJ databases">
        <authorList>
            <person name="Dobos K."/>
            <person name="Lenaerts A."/>
            <person name="Ordway D."/>
            <person name="DeGroote M.A."/>
            <person name="Parker T."/>
            <person name="Sizemore C."/>
            <person name="Tallon L.J."/>
            <person name="Sadzewicz L.K."/>
            <person name="Sengamalay N."/>
            <person name="Fraser C.M."/>
            <person name="Hine E."/>
            <person name="Shefchek K.A."/>
            <person name="Das S.P."/>
            <person name="Tettelin H."/>
        </authorList>
    </citation>
    <scope>NUCLEOTIDE SEQUENCE [LARGE SCALE GENOMIC DNA]</scope>
    <source>
        <strain evidence="1 2">Harvey</strain>
    </source>
</reference>
<dbReference type="Proteomes" id="UP000020681">
    <property type="component" value="Unassembled WGS sequence"/>
</dbReference>
<organism evidence="1 2">
    <name type="scientific">Mycobacterium ulcerans str. Harvey</name>
    <dbReference type="NCBI Taxonomy" id="1299332"/>
    <lineage>
        <taxon>Bacteria</taxon>
        <taxon>Bacillati</taxon>
        <taxon>Actinomycetota</taxon>
        <taxon>Actinomycetes</taxon>
        <taxon>Mycobacteriales</taxon>
        <taxon>Mycobacteriaceae</taxon>
        <taxon>Mycobacterium</taxon>
        <taxon>Mycobacterium ulcerans group</taxon>
    </lineage>
</organism>